<feature type="compositionally biased region" description="Low complexity" evidence="1">
    <location>
        <begin position="36"/>
        <end position="71"/>
    </location>
</feature>
<evidence type="ECO:0000313" key="3">
    <source>
        <dbReference type="EMBL" id="SDK93641.1"/>
    </source>
</evidence>
<organism evidence="3 4">
    <name type="scientific">Nonomuraea maritima</name>
    <dbReference type="NCBI Taxonomy" id="683260"/>
    <lineage>
        <taxon>Bacteria</taxon>
        <taxon>Bacillati</taxon>
        <taxon>Actinomycetota</taxon>
        <taxon>Actinomycetes</taxon>
        <taxon>Streptosporangiales</taxon>
        <taxon>Streptosporangiaceae</taxon>
        <taxon>Nonomuraea</taxon>
    </lineage>
</organism>
<keyword evidence="4" id="KW-1185">Reference proteome</keyword>
<dbReference type="EMBL" id="FNFB01000013">
    <property type="protein sequence ID" value="SDK93641.1"/>
    <property type="molecule type" value="Genomic_DNA"/>
</dbReference>
<evidence type="ECO:0000256" key="1">
    <source>
        <dbReference type="SAM" id="MobiDB-lite"/>
    </source>
</evidence>
<sequence>MADPVDRSDESASTSPPADGASAELPSVQRPDVHEVSTPAASPSAPVATTSAPLDNSSPATSTASSRAPAADMPSAVRDSSSSWRDRSNIIGLLTLVVTVVAVGVTIYYSNDSSKSGRSQAESGEVQARTGISEAARQPNLKVARVAAYIEGGIDGTDLSEGAGGEKLENLHGPHVDITFENRAPGPSLITRATLKLREAGLLPVCHATGGPLMISVNYDFPMPSEIPKMPYEKSKDISFTVEDNKIDRLTLTMGPETVGWGRPWYGVVDVVFEHDGTKTTVGPISVVDTGGDAEFYPDGDTWIIENISNPACLDETATLVDRLMSIPDVTVSKELKSLRSKLISMGH</sequence>
<evidence type="ECO:0000313" key="4">
    <source>
        <dbReference type="Proteomes" id="UP000198683"/>
    </source>
</evidence>
<feature type="region of interest" description="Disordered" evidence="1">
    <location>
        <begin position="1"/>
        <end position="84"/>
    </location>
</feature>
<name>A0A1G9FYY0_9ACTN</name>
<feature type="compositionally biased region" description="Basic and acidic residues" evidence="1">
    <location>
        <begin position="1"/>
        <end position="10"/>
    </location>
</feature>
<keyword evidence="2" id="KW-0472">Membrane</keyword>
<reference evidence="3 4" key="1">
    <citation type="submission" date="2016-10" db="EMBL/GenBank/DDBJ databases">
        <authorList>
            <person name="de Groot N.N."/>
        </authorList>
    </citation>
    <scope>NUCLEOTIDE SEQUENCE [LARGE SCALE GENOMIC DNA]</scope>
    <source>
        <strain evidence="3 4">CGMCC 4.5681</strain>
    </source>
</reference>
<accession>A0A1G9FYY0</accession>
<feature type="compositionally biased region" description="Polar residues" evidence="1">
    <location>
        <begin position="112"/>
        <end position="122"/>
    </location>
</feature>
<evidence type="ECO:0000256" key="2">
    <source>
        <dbReference type="SAM" id="Phobius"/>
    </source>
</evidence>
<keyword evidence="2" id="KW-1133">Transmembrane helix</keyword>
<proteinExistence type="predicted"/>
<protein>
    <submittedName>
        <fullName evidence="3">Uncharacterized protein</fullName>
    </submittedName>
</protein>
<gene>
    <name evidence="3" type="ORF">SAMN05421874_11376</name>
</gene>
<feature type="region of interest" description="Disordered" evidence="1">
    <location>
        <begin position="112"/>
        <end position="132"/>
    </location>
</feature>
<keyword evidence="2" id="KW-0812">Transmembrane</keyword>
<feature type="transmembrane region" description="Helical" evidence="2">
    <location>
        <begin position="90"/>
        <end position="109"/>
    </location>
</feature>
<dbReference type="Proteomes" id="UP000198683">
    <property type="component" value="Unassembled WGS sequence"/>
</dbReference>
<dbReference type="AlphaFoldDB" id="A0A1G9FYY0"/>